<sequence>MQSLIPTPLRNQRDDNLIPLINIVFLLLIFFMIAGHVRSPLVTTPSLPTSETLSKQPPASPDLQLEVSLQGQWYLNGETINETQLRKKLSKATATKAINLYADKDLQSLHLNSLLTLLRQSGFHHVNIVTEKVIH</sequence>
<name>Q1MY73_9GAMM</name>
<comment type="similarity">
    <text evidence="2 7">Belongs to the ExbD/TolR family.</text>
</comment>
<evidence type="ECO:0008006" key="11">
    <source>
        <dbReference type="Google" id="ProtNLM"/>
    </source>
</evidence>
<dbReference type="HOGENOM" id="CLU_085305_4_0_6"/>
<dbReference type="Pfam" id="PF02472">
    <property type="entry name" value="ExbD"/>
    <property type="match status" value="1"/>
</dbReference>
<keyword evidence="10" id="KW-1185">Reference proteome</keyword>
<keyword evidence="3" id="KW-1003">Cell membrane</keyword>
<keyword evidence="5 8" id="KW-1133">Transmembrane helix</keyword>
<dbReference type="GO" id="GO:0015031">
    <property type="term" value="P:protein transport"/>
    <property type="evidence" value="ECO:0007669"/>
    <property type="project" value="UniProtKB-KW"/>
</dbReference>
<evidence type="ECO:0000313" key="10">
    <source>
        <dbReference type="Proteomes" id="UP000004263"/>
    </source>
</evidence>
<dbReference type="AlphaFoldDB" id="Q1MY73"/>
<gene>
    <name evidence="9" type="ORF">RED65_02418</name>
</gene>
<dbReference type="EMBL" id="AAQH01000028">
    <property type="protein sequence ID" value="EAT10937.1"/>
    <property type="molecule type" value="Genomic_DNA"/>
</dbReference>
<evidence type="ECO:0000256" key="1">
    <source>
        <dbReference type="ARBA" id="ARBA00004162"/>
    </source>
</evidence>
<evidence type="ECO:0000256" key="8">
    <source>
        <dbReference type="SAM" id="Phobius"/>
    </source>
</evidence>
<accession>Q1MY73</accession>
<dbReference type="PANTHER" id="PTHR30558">
    <property type="entry name" value="EXBD MEMBRANE COMPONENT OF PMF-DRIVEN MACROMOLECULE IMPORT SYSTEM"/>
    <property type="match status" value="1"/>
</dbReference>
<comment type="subcellular location">
    <subcellularLocation>
        <location evidence="1">Cell membrane</location>
        <topology evidence="1">Single-pass membrane protein</topology>
    </subcellularLocation>
    <subcellularLocation>
        <location evidence="7">Cell membrane</location>
        <topology evidence="7">Single-pass type II membrane protein</topology>
    </subcellularLocation>
</comment>
<dbReference type="Proteomes" id="UP000004263">
    <property type="component" value="Unassembled WGS sequence"/>
</dbReference>
<evidence type="ECO:0000256" key="2">
    <source>
        <dbReference type="ARBA" id="ARBA00005811"/>
    </source>
</evidence>
<evidence type="ECO:0000256" key="5">
    <source>
        <dbReference type="ARBA" id="ARBA00022989"/>
    </source>
</evidence>
<organism evidence="9 10">
    <name type="scientific">Bermanella marisrubri</name>
    <dbReference type="NCBI Taxonomy" id="207949"/>
    <lineage>
        <taxon>Bacteria</taxon>
        <taxon>Pseudomonadati</taxon>
        <taxon>Pseudomonadota</taxon>
        <taxon>Gammaproteobacteria</taxon>
        <taxon>Oceanospirillales</taxon>
        <taxon>Oceanospirillaceae</taxon>
        <taxon>Bermanella</taxon>
    </lineage>
</organism>
<protein>
    <recommendedName>
        <fullName evidence="11">Biopolymer transporter ExbD</fullName>
    </recommendedName>
</protein>
<keyword evidence="7" id="KW-0653">Protein transport</keyword>
<reference evidence="9 10" key="1">
    <citation type="submission" date="2006-03" db="EMBL/GenBank/DDBJ databases">
        <authorList>
            <person name="Pinhassi J."/>
            <person name="Pedros-Alio C."/>
            <person name="Ferriera S."/>
            <person name="Johnson J."/>
            <person name="Kravitz S."/>
            <person name="Halpern A."/>
            <person name="Remington K."/>
            <person name="Beeson K."/>
            <person name="Tran B."/>
            <person name="Rogers Y.-H."/>
            <person name="Friedman R."/>
            <person name="Venter J.C."/>
        </authorList>
    </citation>
    <scope>NUCLEOTIDE SEQUENCE [LARGE SCALE GENOMIC DNA]</scope>
    <source>
        <strain evidence="9 10">RED65</strain>
    </source>
</reference>
<dbReference type="RefSeq" id="WP_007019340.1">
    <property type="nucleotide sequence ID" value="NZ_CH724123.1"/>
</dbReference>
<keyword evidence="4 7" id="KW-0812">Transmembrane</keyword>
<dbReference type="GO" id="GO:0022857">
    <property type="term" value="F:transmembrane transporter activity"/>
    <property type="evidence" value="ECO:0007669"/>
    <property type="project" value="InterPro"/>
</dbReference>
<comment type="caution">
    <text evidence="9">The sequence shown here is derived from an EMBL/GenBank/DDBJ whole genome shotgun (WGS) entry which is preliminary data.</text>
</comment>
<feature type="transmembrane region" description="Helical" evidence="8">
    <location>
        <begin position="17"/>
        <end position="37"/>
    </location>
</feature>
<keyword evidence="6 8" id="KW-0472">Membrane</keyword>
<dbReference type="InterPro" id="IPR003400">
    <property type="entry name" value="ExbD"/>
</dbReference>
<dbReference type="GO" id="GO:0005886">
    <property type="term" value="C:plasma membrane"/>
    <property type="evidence" value="ECO:0007669"/>
    <property type="project" value="UniProtKB-SubCell"/>
</dbReference>
<evidence type="ECO:0000256" key="3">
    <source>
        <dbReference type="ARBA" id="ARBA00022475"/>
    </source>
</evidence>
<evidence type="ECO:0000256" key="4">
    <source>
        <dbReference type="ARBA" id="ARBA00022692"/>
    </source>
</evidence>
<evidence type="ECO:0000313" key="9">
    <source>
        <dbReference type="EMBL" id="EAT10937.1"/>
    </source>
</evidence>
<evidence type="ECO:0000256" key="7">
    <source>
        <dbReference type="RuleBase" id="RU003879"/>
    </source>
</evidence>
<evidence type="ECO:0000256" key="6">
    <source>
        <dbReference type="ARBA" id="ARBA00023136"/>
    </source>
</evidence>
<keyword evidence="7" id="KW-0813">Transport</keyword>
<proteinExistence type="inferred from homology"/>
<dbReference type="STRING" id="207949.RED65_02418"/>